<evidence type="ECO:0000256" key="1">
    <source>
        <dbReference type="ARBA" id="ARBA00004141"/>
    </source>
</evidence>
<evidence type="ECO:0000256" key="7">
    <source>
        <dbReference type="SAM" id="Phobius"/>
    </source>
</evidence>
<dbReference type="EMBL" id="LR593887">
    <property type="protein sequence ID" value="VTS03859.1"/>
    <property type="molecule type" value="Genomic_DNA"/>
</dbReference>
<dbReference type="Gene3D" id="1.20.1540.10">
    <property type="entry name" value="Rhomboid-like"/>
    <property type="match status" value="1"/>
</dbReference>
<dbReference type="InterPro" id="IPR022764">
    <property type="entry name" value="Peptidase_S54_rhomboid_dom"/>
</dbReference>
<dbReference type="SUPFAM" id="SSF144091">
    <property type="entry name" value="Rhomboid-like"/>
    <property type="match status" value="1"/>
</dbReference>
<feature type="transmembrane region" description="Helical" evidence="7">
    <location>
        <begin position="325"/>
        <end position="345"/>
    </location>
</feature>
<evidence type="ECO:0000256" key="6">
    <source>
        <dbReference type="ARBA" id="ARBA00023136"/>
    </source>
</evidence>
<comment type="similarity">
    <text evidence="2">Belongs to the peptidase S54 family.</text>
</comment>
<feature type="transmembrane region" description="Helical" evidence="7">
    <location>
        <begin position="129"/>
        <end position="149"/>
    </location>
</feature>
<protein>
    <recommendedName>
        <fullName evidence="8">Peptidase S54 rhomboid domain-containing protein</fullName>
    </recommendedName>
</protein>
<dbReference type="GO" id="GO:0004252">
    <property type="term" value="F:serine-type endopeptidase activity"/>
    <property type="evidence" value="ECO:0007669"/>
    <property type="project" value="InterPro"/>
</dbReference>
<keyword evidence="4" id="KW-0378">Hydrolase</keyword>
<dbReference type="PANTHER" id="PTHR43731:SF14">
    <property type="entry name" value="PRESENILIN-ASSOCIATED RHOMBOID-LIKE PROTEIN, MITOCHONDRIAL"/>
    <property type="match status" value="1"/>
</dbReference>
<keyword evidence="10" id="KW-1185">Reference proteome</keyword>
<evidence type="ECO:0000313" key="9">
    <source>
        <dbReference type="EMBL" id="VIP03257.1"/>
    </source>
</evidence>
<gene>
    <name evidence="9" type="ORF">GMBLW1_07030</name>
</gene>
<dbReference type="AlphaFoldDB" id="A0A6C2YPI1"/>
<feature type="transmembrane region" description="Helical" evidence="7">
    <location>
        <begin position="180"/>
        <end position="207"/>
    </location>
</feature>
<evidence type="ECO:0000313" key="10">
    <source>
        <dbReference type="Proteomes" id="UP000464378"/>
    </source>
</evidence>
<feature type="transmembrane region" description="Helical" evidence="7">
    <location>
        <begin position="275"/>
        <end position="294"/>
    </location>
</feature>
<name>A0A6C2YPI1_9BACT</name>
<evidence type="ECO:0000256" key="4">
    <source>
        <dbReference type="ARBA" id="ARBA00022801"/>
    </source>
</evidence>
<accession>A0A6C2YPI1</accession>
<reference evidence="9" key="1">
    <citation type="submission" date="2019-04" db="EMBL/GenBank/DDBJ databases">
        <authorList>
            <consortium name="Science for Life Laboratories"/>
        </authorList>
    </citation>
    <scope>NUCLEOTIDE SEQUENCE</scope>
    <source>
        <strain evidence="9">MBLW1</strain>
    </source>
</reference>
<dbReference type="GO" id="GO:0016020">
    <property type="term" value="C:membrane"/>
    <property type="evidence" value="ECO:0007669"/>
    <property type="project" value="UniProtKB-SubCell"/>
</dbReference>
<dbReference type="EMBL" id="LR586016">
    <property type="protein sequence ID" value="VIP03257.1"/>
    <property type="molecule type" value="Genomic_DNA"/>
</dbReference>
<dbReference type="KEGG" id="tim:GMBLW1_07030"/>
<proteinExistence type="inferred from homology"/>
<feature type="transmembrane region" description="Helical" evidence="7">
    <location>
        <begin position="300"/>
        <end position="318"/>
    </location>
</feature>
<evidence type="ECO:0000256" key="3">
    <source>
        <dbReference type="ARBA" id="ARBA00022692"/>
    </source>
</evidence>
<dbReference type="Proteomes" id="UP000464378">
    <property type="component" value="Chromosome"/>
</dbReference>
<sequence>MSQSNFDRMQSVLQAIAHEAPHPWYPSQYAEHHQIDRNSLDPILNQLRLLGWIEIAGWERGKGQAYALTQVGRATLESGRPLADAVRTETRPVTAPLTTRRGYGGDRWTQGETVRDAILRPRPTPVTQVLFGAILLVYLLGMWLAFGAGQNPWEYLSRPDPMALIRSGALIGEEVSEGKYWQLLTCCFVHGNILHLFMNGLSLILIGPRCEQLWGSGRFLAIYLAAGIGGSALAVLVEPSAMLVGASGAIWGLMTSLIVWVTLNRAHLPPPLIRTWLQQLVTILVLNLILSFSPGISMEAHLGGGAIGFLTASLLHVLRFRSSRLSRGLAMLGLLLIPTLIFVGLRSQPQDELGRQLQDSIERIRTLDREFDAIERPDADGELRAQWMKRVDAEFEANASFAQQVVSQIPENRQIKRRTLQLYVGLRLIQLMRLQLEGKANPLIQSEFRDIRKQFRSF</sequence>
<dbReference type="InterPro" id="IPR035952">
    <property type="entry name" value="Rhomboid-like_sf"/>
</dbReference>
<feature type="transmembrane region" description="Helical" evidence="7">
    <location>
        <begin position="219"/>
        <end position="237"/>
    </location>
</feature>
<feature type="domain" description="Peptidase S54 rhomboid" evidence="8">
    <location>
        <begin position="178"/>
        <end position="316"/>
    </location>
</feature>
<dbReference type="InterPro" id="IPR050925">
    <property type="entry name" value="Rhomboid_protease_S54"/>
</dbReference>
<dbReference type="InParanoid" id="A0A6C2YPI1"/>
<keyword evidence="3 7" id="KW-0812">Transmembrane</keyword>
<dbReference type="Pfam" id="PF01694">
    <property type="entry name" value="Rhomboid"/>
    <property type="match status" value="1"/>
</dbReference>
<comment type="subcellular location">
    <subcellularLocation>
        <location evidence="1">Membrane</location>
        <topology evidence="1">Multi-pass membrane protein</topology>
    </subcellularLocation>
</comment>
<keyword evidence="5 7" id="KW-1133">Transmembrane helix</keyword>
<evidence type="ECO:0000259" key="8">
    <source>
        <dbReference type="Pfam" id="PF01694"/>
    </source>
</evidence>
<keyword evidence="6 7" id="KW-0472">Membrane</keyword>
<organism evidence="9">
    <name type="scientific">Tuwongella immobilis</name>
    <dbReference type="NCBI Taxonomy" id="692036"/>
    <lineage>
        <taxon>Bacteria</taxon>
        <taxon>Pseudomonadati</taxon>
        <taxon>Planctomycetota</taxon>
        <taxon>Planctomycetia</taxon>
        <taxon>Gemmatales</taxon>
        <taxon>Gemmataceae</taxon>
        <taxon>Tuwongella</taxon>
    </lineage>
</organism>
<evidence type="ECO:0000256" key="5">
    <source>
        <dbReference type="ARBA" id="ARBA00022989"/>
    </source>
</evidence>
<evidence type="ECO:0000256" key="2">
    <source>
        <dbReference type="ARBA" id="ARBA00009045"/>
    </source>
</evidence>
<feature type="transmembrane region" description="Helical" evidence="7">
    <location>
        <begin position="243"/>
        <end position="263"/>
    </location>
</feature>
<dbReference type="RefSeq" id="WP_162658342.1">
    <property type="nucleotide sequence ID" value="NZ_LR593887.1"/>
</dbReference>
<dbReference type="PANTHER" id="PTHR43731">
    <property type="entry name" value="RHOMBOID PROTEASE"/>
    <property type="match status" value="1"/>
</dbReference>